<gene>
    <name evidence="1" type="ORF">SDC9_171248</name>
</gene>
<sequence>MKLQFRRLRSPWTPRESVSTGFFKKSLSHLFCRRPFAVISKADISLFREGFFDALYRPVYLFVSDDDRRRETDRALVGLLRQYAVGDKFLDVGSGWDRELNADEEPGAAHVDDLGVVYLAEPPHEVVALLLCLL</sequence>
<accession>A0A645GB44</accession>
<reference evidence="1" key="1">
    <citation type="submission" date="2019-08" db="EMBL/GenBank/DDBJ databases">
        <authorList>
            <person name="Kucharzyk K."/>
            <person name="Murdoch R.W."/>
            <person name="Higgins S."/>
            <person name="Loffler F."/>
        </authorList>
    </citation>
    <scope>NUCLEOTIDE SEQUENCE</scope>
</reference>
<proteinExistence type="predicted"/>
<dbReference type="EMBL" id="VSSQ01072475">
    <property type="protein sequence ID" value="MPN23855.1"/>
    <property type="molecule type" value="Genomic_DNA"/>
</dbReference>
<comment type="caution">
    <text evidence="1">The sequence shown here is derived from an EMBL/GenBank/DDBJ whole genome shotgun (WGS) entry which is preliminary data.</text>
</comment>
<protein>
    <submittedName>
        <fullName evidence="1">Uncharacterized protein</fullName>
    </submittedName>
</protein>
<dbReference type="AlphaFoldDB" id="A0A645GB44"/>
<name>A0A645GB44_9ZZZZ</name>
<evidence type="ECO:0000313" key="1">
    <source>
        <dbReference type="EMBL" id="MPN23855.1"/>
    </source>
</evidence>
<organism evidence="1">
    <name type="scientific">bioreactor metagenome</name>
    <dbReference type="NCBI Taxonomy" id="1076179"/>
    <lineage>
        <taxon>unclassified sequences</taxon>
        <taxon>metagenomes</taxon>
        <taxon>ecological metagenomes</taxon>
    </lineage>
</organism>